<accession>A0ACC0YJE1</accession>
<reference evidence="2" key="1">
    <citation type="journal article" date="2023" name="G3 (Bethesda)">
        <title>Genome assembly and association tests identify interacting loci associated with vigor, precocity, and sex in interspecific pistachio rootstocks.</title>
        <authorList>
            <person name="Palmer W."/>
            <person name="Jacygrad E."/>
            <person name="Sagayaradj S."/>
            <person name="Cavanaugh K."/>
            <person name="Han R."/>
            <person name="Bertier L."/>
            <person name="Beede B."/>
            <person name="Kafkas S."/>
            <person name="Golino D."/>
            <person name="Preece J."/>
            <person name="Michelmore R."/>
        </authorList>
    </citation>
    <scope>NUCLEOTIDE SEQUENCE [LARGE SCALE GENOMIC DNA]</scope>
</reference>
<dbReference type="EMBL" id="CM047741">
    <property type="protein sequence ID" value="KAJ0038429.1"/>
    <property type="molecule type" value="Genomic_DNA"/>
</dbReference>
<evidence type="ECO:0000313" key="1">
    <source>
        <dbReference type="EMBL" id="KAJ0038429.1"/>
    </source>
</evidence>
<keyword evidence="2" id="KW-1185">Reference proteome</keyword>
<sequence length="92" mass="10283">MIHVLGISGATRHLLEQNSQAFSQITANLSRFKLQDNVELFCHTRNNIIAILNDMRDMPGIMSQMPPLPVSINDDLANSILPHTTQVSFHAM</sequence>
<evidence type="ECO:0000313" key="2">
    <source>
        <dbReference type="Proteomes" id="UP001163603"/>
    </source>
</evidence>
<protein>
    <submittedName>
        <fullName evidence="1">Uncharacterized protein</fullName>
    </submittedName>
</protein>
<dbReference type="Proteomes" id="UP001163603">
    <property type="component" value="Chromosome 6"/>
</dbReference>
<gene>
    <name evidence="1" type="ORF">Pint_22613</name>
</gene>
<organism evidence="1 2">
    <name type="scientific">Pistacia integerrima</name>
    <dbReference type="NCBI Taxonomy" id="434235"/>
    <lineage>
        <taxon>Eukaryota</taxon>
        <taxon>Viridiplantae</taxon>
        <taxon>Streptophyta</taxon>
        <taxon>Embryophyta</taxon>
        <taxon>Tracheophyta</taxon>
        <taxon>Spermatophyta</taxon>
        <taxon>Magnoliopsida</taxon>
        <taxon>eudicotyledons</taxon>
        <taxon>Gunneridae</taxon>
        <taxon>Pentapetalae</taxon>
        <taxon>rosids</taxon>
        <taxon>malvids</taxon>
        <taxon>Sapindales</taxon>
        <taxon>Anacardiaceae</taxon>
        <taxon>Pistacia</taxon>
    </lineage>
</organism>
<comment type="caution">
    <text evidence="1">The sequence shown here is derived from an EMBL/GenBank/DDBJ whole genome shotgun (WGS) entry which is preliminary data.</text>
</comment>
<name>A0ACC0YJE1_9ROSI</name>
<proteinExistence type="predicted"/>